<protein>
    <submittedName>
        <fullName evidence="12">Cytochrome P450</fullName>
    </submittedName>
</protein>
<evidence type="ECO:0000256" key="1">
    <source>
        <dbReference type="ARBA" id="ARBA00001971"/>
    </source>
</evidence>
<dbReference type="InterPro" id="IPR036396">
    <property type="entry name" value="Cyt_P450_sf"/>
</dbReference>
<dbReference type="PROSITE" id="PS00086">
    <property type="entry name" value="CYTOCHROME_P450"/>
    <property type="match status" value="1"/>
</dbReference>
<dbReference type="Proteomes" id="UP000054007">
    <property type="component" value="Unassembled WGS sequence"/>
</dbReference>
<dbReference type="PRINTS" id="PR00463">
    <property type="entry name" value="EP450I"/>
</dbReference>
<proteinExistence type="inferred from homology"/>
<dbReference type="GO" id="GO:0005506">
    <property type="term" value="F:iron ion binding"/>
    <property type="evidence" value="ECO:0007669"/>
    <property type="project" value="InterPro"/>
</dbReference>
<dbReference type="GO" id="GO:0016705">
    <property type="term" value="F:oxidoreductase activity, acting on paired donors, with incorporation or reduction of molecular oxygen"/>
    <property type="evidence" value="ECO:0007669"/>
    <property type="project" value="InterPro"/>
</dbReference>
<evidence type="ECO:0000256" key="6">
    <source>
        <dbReference type="ARBA" id="ARBA00023002"/>
    </source>
</evidence>
<comment type="similarity">
    <text evidence="3 10">Belongs to the cytochrome P450 family.</text>
</comment>
<dbReference type="GO" id="GO:0020037">
    <property type="term" value="F:heme binding"/>
    <property type="evidence" value="ECO:0007669"/>
    <property type="project" value="InterPro"/>
</dbReference>
<dbReference type="AlphaFoldDB" id="A0A0D7B9X5"/>
<keyword evidence="8 10" id="KW-0503">Monooxygenase</keyword>
<keyword evidence="7 9" id="KW-0408">Iron</keyword>
<keyword evidence="11" id="KW-0732">Signal</keyword>
<feature type="chain" id="PRO_5002317194" evidence="11">
    <location>
        <begin position="25"/>
        <end position="509"/>
    </location>
</feature>
<dbReference type="SUPFAM" id="SSF48264">
    <property type="entry name" value="Cytochrome P450"/>
    <property type="match status" value="1"/>
</dbReference>
<evidence type="ECO:0000256" key="10">
    <source>
        <dbReference type="RuleBase" id="RU000461"/>
    </source>
</evidence>
<dbReference type="InterPro" id="IPR017972">
    <property type="entry name" value="Cyt_P450_CS"/>
</dbReference>
<evidence type="ECO:0000256" key="5">
    <source>
        <dbReference type="ARBA" id="ARBA00022723"/>
    </source>
</evidence>
<accession>A0A0D7B9X5</accession>
<dbReference type="Gene3D" id="1.10.630.10">
    <property type="entry name" value="Cytochrome P450"/>
    <property type="match status" value="1"/>
</dbReference>
<evidence type="ECO:0000313" key="13">
    <source>
        <dbReference type="Proteomes" id="UP000054007"/>
    </source>
</evidence>
<keyword evidence="4 9" id="KW-0349">Heme</keyword>
<reference evidence="12 13" key="1">
    <citation type="journal article" date="2015" name="Fungal Genet. Biol.">
        <title>Evolution of novel wood decay mechanisms in Agaricales revealed by the genome sequences of Fistulina hepatica and Cylindrobasidium torrendii.</title>
        <authorList>
            <person name="Floudas D."/>
            <person name="Held B.W."/>
            <person name="Riley R."/>
            <person name="Nagy L.G."/>
            <person name="Koehler G."/>
            <person name="Ransdell A.S."/>
            <person name="Younus H."/>
            <person name="Chow J."/>
            <person name="Chiniquy J."/>
            <person name="Lipzen A."/>
            <person name="Tritt A."/>
            <person name="Sun H."/>
            <person name="Haridas S."/>
            <person name="LaButti K."/>
            <person name="Ohm R.A."/>
            <person name="Kues U."/>
            <person name="Blanchette R.A."/>
            <person name="Grigoriev I.V."/>
            <person name="Minto R.E."/>
            <person name="Hibbett D.S."/>
        </authorList>
    </citation>
    <scope>NUCLEOTIDE SEQUENCE [LARGE SCALE GENOMIC DNA]</scope>
    <source>
        <strain evidence="12 13">FP15055 ss-10</strain>
    </source>
</reference>
<evidence type="ECO:0000256" key="9">
    <source>
        <dbReference type="PIRSR" id="PIRSR602401-1"/>
    </source>
</evidence>
<keyword evidence="6 10" id="KW-0560">Oxidoreductase</keyword>
<dbReference type="STRING" id="1314674.A0A0D7B9X5"/>
<dbReference type="InterPro" id="IPR002401">
    <property type="entry name" value="Cyt_P450_E_grp-I"/>
</dbReference>
<evidence type="ECO:0000256" key="11">
    <source>
        <dbReference type="SAM" id="SignalP"/>
    </source>
</evidence>
<dbReference type="InterPro" id="IPR050364">
    <property type="entry name" value="Cytochrome_P450_fung"/>
</dbReference>
<evidence type="ECO:0000256" key="7">
    <source>
        <dbReference type="ARBA" id="ARBA00023004"/>
    </source>
</evidence>
<gene>
    <name evidence="12" type="ORF">CYLTODRAFT_444355</name>
</gene>
<dbReference type="CDD" id="cd11065">
    <property type="entry name" value="CYP64-like"/>
    <property type="match status" value="1"/>
</dbReference>
<dbReference type="EMBL" id="KN880539">
    <property type="protein sequence ID" value="KIY66959.1"/>
    <property type="molecule type" value="Genomic_DNA"/>
</dbReference>
<evidence type="ECO:0000256" key="8">
    <source>
        <dbReference type="ARBA" id="ARBA00023033"/>
    </source>
</evidence>
<name>A0A0D7B9X5_9AGAR</name>
<evidence type="ECO:0000256" key="2">
    <source>
        <dbReference type="ARBA" id="ARBA00005179"/>
    </source>
</evidence>
<feature type="binding site" description="axial binding residue" evidence="9">
    <location>
        <position position="433"/>
    </location>
    <ligand>
        <name>heme</name>
        <dbReference type="ChEBI" id="CHEBI:30413"/>
    </ligand>
    <ligandPart>
        <name>Fe</name>
        <dbReference type="ChEBI" id="CHEBI:18248"/>
    </ligandPart>
</feature>
<comment type="pathway">
    <text evidence="2">Secondary metabolite biosynthesis.</text>
</comment>
<feature type="signal peptide" evidence="11">
    <location>
        <begin position="1"/>
        <end position="24"/>
    </location>
</feature>
<dbReference type="GO" id="GO:0004497">
    <property type="term" value="F:monooxygenase activity"/>
    <property type="evidence" value="ECO:0007669"/>
    <property type="project" value="UniProtKB-KW"/>
</dbReference>
<keyword evidence="5 9" id="KW-0479">Metal-binding</keyword>
<dbReference type="OrthoDB" id="2789670at2759"/>
<dbReference type="PANTHER" id="PTHR46300:SF7">
    <property type="entry name" value="P450, PUTATIVE (EUROFUNG)-RELATED"/>
    <property type="match status" value="1"/>
</dbReference>
<sequence>MSFFYLDVVLGSLALFLLQHFISARRRTNPLPPGPKGLPLLGNLNDVPSEKPWLTFAKWGELYGDISSVTILGQTIVVLNSVRVAVDMLDKKGAIYSERPVFPMCGELVGWQNALVFLQYGDRFKSFRKTFHNLIGTNAVMKKYCPAEELETKRFLRRVLATPELLAEHIRKSTGAIVLRISHGYEIEEENDPLIRLADEAMEHFSACSTAGAFLVDVIPALKYIPEWMPGAGFKRMAREYAHTLSQMVDQPFQFVKQQVAAGTALTSFTSSALEAGNLSPKETFDLKWQAASLYSGGADTTVSAIHALFLALSLHPEIAERAQAEIEAVVGHDRLPTFADREHLPYINALQKEVLRWNSVAPTGVPHRTRQDDIHEGFFIPKGSLIVPNIWKMTHDAATYKSPMQFNPDRFIGSQAEPDPRDICFGFGRRICPGILLADASLWIACAVSIAVLDIAPGVDEAGNILKADVDPVTGHEQTSGTVSHPKPFPCKITARSERAVELIMEDD</sequence>
<evidence type="ECO:0000313" key="12">
    <source>
        <dbReference type="EMBL" id="KIY66959.1"/>
    </source>
</evidence>
<organism evidence="12 13">
    <name type="scientific">Cylindrobasidium torrendii FP15055 ss-10</name>
    <dbReference type="NCBI Taxonomy" id="1314674"/>
    <lineage>
        <taxon>Eukaryota</taxon>
        <taxon>Fungi</taxon>
        <taxon>Dikarya</taxon>
        <taxon>Basidiomycota</taxon>
        <taxon>Agaricomycotina</taxon>
        <taxon>Agaricomycetes</taxon>
        <taxon>Agaricomycetidae</taxon>
        <taxon>Agaricales</taxon>
        <taxon>Marasmiineae</taxon>
        <taxon>Physalacriaceae</taxon>
        <taxon>Cylindrobasidium</taxon>
    </lineage>
</organism>
<dbReference type="Pfam" id="PF00067">
    <property type="entry name" value="p450"/>
    <property type="match status" value="1"/>
</dbReference>
<dbReference type="InterPro" id="IPR001128">
    <property type="entry name" value="Cyt_P450"/>
</dbReference>
<keyword evidence="13" id="KW-1185">Reference proteome</keyword>
<comment type="cofactor">
    <cofactor evidence="1 9">
        <name>heme</name>
        <dbReference type="ChEBI" id="CHEBI:30413"/>
    </cofactor>
</comment>
<evidence type="ECO:0000256" key="4">
    <source>
        <dbReference type="ARBA" id="ARBA00022617"/>
    </source>
</evidence>
<evidence type="ECO:0000256" key="3">
    <source>
        <dbReference type="ARBA" id="ARBA00010617"/>
    </source>
</evidence>
<dbReference type="PANTHER" id="PTHR46300">
    <property type="entry name" value="P450, PUTATIVE (EUROFUNG)-RELATED-RELATED"/>
    <property type="match status" value="1"/>
</dbReference>